<evidence type="ECO:0000313" key="3">
    <source>
        <dbReference type="EMBL" id="RAL50574.1"/>
    </source>
</evidence>
<dbReference type="EMBL" id="NQVE01000058">
    <property type="protein sequence ID" value="RAL50574.1"/>
    <property type="molecule type" value="Genomic_DNA"/>
</dbReference>
<name>A0A328DXV7_9ASTE</name>
<dbReference type="PANTHER" id="PTHR37222:SF1">
    <property type="entry name" value="OS02G0718000 PROTEIN"/>
    <property type="match status" value="1"/>
</dbReference>
<evidence type="ECO:0000256" key="1">
    <source>
        <dbReference type="SAM" id="MobiDB-lite"/>
    </source>
</evidence>
<evidence type="ECO:0000256" key="2">
    <source>
        <dbReference type="SAM" id="Phobius"/>
    </source>
</evidence>
<evidence type="ECO:0000313" key="4">
    <source>
        <dbReference type="Proteomes" id="UP000249390"/>
    </source>
</evidence>
<keyword evidence="2" id="KW-0472">Membrane</keyword>
<comment type="caution">
    <text evidence="3">The sequence shown here is derived from an EMBL/GenBank/DDBJ whole genome shotgun (WGS) entry which is preliminary data.</text>
</comment>
<keyword evidence="4" id="KW-1185">Reference proteome</keyword>
<sequence length="262" mass="29454">MASRFAKRFTSTIFRPHLSLPSSVSHISTRSNVSGKTRFSPFLPRFIDSTKSYNTQISHHPLPRNPSCKFPFHLSSVYSDRFLLTIHQQVRSVTSFDQPSGRRESQGSNEHPGQNPELKHQEITGPTVERDVSALANETREVLEKMMKNVYGLSKALACLALVQMGLGAWFVYATRGSPMPEISLQSFLAIGLPVSLAFMLRRSLKPMRFFRKMEEQGRLQILTFTLQVAKELNLLFCRVQGVSYSCIAVAAVGLVYVALSR</sequence>
<accession>A0A328DXV7</accession>
<dbReference type="PANTHER" id="PTHR37222">
    <property type="entry name" value="OS02G0718000 PROTEIN"/>
    <property type="match status" value="1"/>
</dbReference>
<dbReference type="Proteomes" id="UP000249390">
    <property type="component" value="Unassembled WGS sequence"/>
</dbReference>
<proteinExistence type="predicted"/>
<feature type="transmembrane region" description="Helical" evidence="2">
    <location>
        <begin position="243"/>
        <end position="260"/>
    </location>
</feature>
<feature type="compositionally biased region" description="Basic and acidic residues" evidence="1">
    <location>
        <begin position="117"/>
        <end position="129"/>
    </location>
</feature>
<dbReference type="AlphaFoldDB" id="A0A328DXV7"/>
<gene>
    <name evidence="3" type="ORF">DM860_014516</name>
</gene>
<keyword evidence="2" id="KW-1133">Transmembrane helix</keyword>
<feature type="transmembrane region" description="Helical" evidence="2">
    <location>
        <begin position="183"/>
        <end position="200"/>
    </location>
</feature>
<feature type="region of interest" description="Disordered" evidence="1">
    <location>
        <begin position="94"/>
        <end position="129"/>
    </location>
</feature>
<keyword evidence="2" id="KW-0812">Transmembrane</keyword>
<reference evidence="3 4" key="1">
    <citation type="submission" date="2018-06" db="EMBL/GenBank/DDBJ databases">
        <title>The Genome of Cuscuta australis (Dodder) Provides Insight into the Evolution of Plant Parasitism.</title>
        <authorList>
            <person name="Liu H."/>
        </authorList>
    </citation>
    <scope>NUCLEOTIDE SEQUENCE [LARGE SCALE GENOMIC DNA]</scope>
    <source>
        <strain evidence="4">cv. Yunnan</strain>
        <tissue evidence="3">Vines</tissue>
    </source>
</reference>
<feature type="transmembrane region" description="Helical" evidence="2">
    <location>
        <begin position="150"/>
        <end position="171"/>
    </location>
</feature>
<organism evidence="3 4">
    <name type="scientific">Cuscuta australis</name>
    <dbReference type="NCBI Taxonomy" id="267555"/>
    <lineage>
        <taxon>Eukaryota</taxon>
        <taxon>Viridiplantae</taxon>
        <taxon>Streptophyta</taxon>
        <taxon>Embryophyta</taxon>
        <taxon>Tracheophyta</taxon>
        <taxon>Spermatophyta</taxon>
        <taxon>Magnoliopsida</taxon>
        <taxon>eudicotyledons</taxon>
        <taxon>Gunneridae</taxon>
        <taxon>Pentapetalae</taxon>
        <taxon>asterids</taxon>
        <taxon>lamiids</taxon>
        <taxon>Solanales</taxon>
        <taxon>Convolvulaceae</taxon>
        <taxon>Cuscuteae</taxon>
        <taxon>Cuscuta</taxon>
        <taxon>Cuscuta subgen. Grammica</taxon>
        <taxon>Cuscuta sect. Cleistogrammica</taxon>
    </lineage>
</organism>
<protein>
    <submittedName>
        <fullName evidence="3">Uncharacterized protein</fullName>
    </submittedName>
</protein>